<protein>
    <recommendedName>
        <fullName evidence="2">GATA-type domain-containing protein</fullName>
    </recommendedName>
</protein>
<dbReference type="SUPFAM" id="SSF82185">
    <property type="entry name" value="Histone H3 K4-specific methyltransferase SET7/9 N-terminal domain"/>
    <property type="match status" value="1"/>
</dbReference>
<feature type="transmembrane region" description="Helical" evidence="1">
    <location>
        <begin position="102"/>
        <end position="123"/>
    </location>
</feature>
<dbReference type="Gene3D" id="2.20.110.10">
    <property type="entry name" value="Histone H3 K4-specific methyltransferase SET7/9 N-terminal domain"/>
    <property type="match status" value="1"/>
</dbReference>
<keyword evidence="1" id="KW-0812">Transmembrane</keyword>
<comment type="caution">
    <text evidence="3">The sequence shown here is derived from an EMBL/GenBank/DDBJ whole genome shotgun (WGS) entry which is preliminary data.</text>
</comment>
<evidence type="ECO:0000313" key="3">
    <source>
        <dbReference type="EMBL" id="NBC41182.1"/>
    </source>
</evidence>
<keyword evidence="4" id="KW-1185">Reference proteome</keyword>
<feature type="transmembrane region" description="Helical" evidence="1">
    <location>
        <begin position="25"/>
        <end position="42"/>
    </location>
</feature>
<sequence length="671" mass="71320">MSSQVNEGEAVGGAGGRNARNAARLALLFMGAFGMARLGQLASPEAMPRFLEAWLLGPWLWSVPPRPWALAVSLVPWIAWALFLAVAVHGLRGRGALPPARLASVAAGLVAGLLLVGLPRLAWVLAALPHARARMLKACASGIVLLQGGVPLLLTQEFLTRSPRWGLAVLCADAVLLALQLGFLRAVWWTWRDVEAAGAEAAPAVAAPAPEAARQEAGYDCPDCPAATPLWRSEGRLGSHCDGCGGDLLTAREQDQVFTERGLRAESLRRLLEEPGGRPAKCASCGGACATVVFQGVAVVPCASCGTLWMREGVLHQLSQGQHGLPRVSRAAPPSPAAPLPSSWSGAGALALLGIAAGLFVAPRWNLDACPSGTTLWRASSPAGHALSRCVTALDTPEGPSWLRTARGQLLFREAFVKGLRHGPWSRWDREGWLLADGEYAKGLPVGEWRIRDEASPDAVVARAHFAGGQLEGVVEDLSPDGRVLELRTYSAGKLHGPYTHFFAGGITHVEGLYARGLRDGEWSTYDARGNRLELSWWLAGRPSRVHGGARALAQKDARPEDEEEREARWESAADMVRVKRALAAQGSSSPVVEEALYGGHPLEWWGQRLRLAWPRRDTADGAARYALTVRRAGLNGLRVEESVAGPSVKVGTAVAVPATGTGAQASQEAP</sequence>
<keyword evidence="1" id="KW-1133">Transmembrane helix</keyword>
<feature type="transmembrane region" description="Helical" evidence="1">
    <location>
        <begin position="68"/>
        <end position="90"/>
    </location>
</feature>
<gene>
    <name evidence="3" type="ORF">GTZ93_15220</name>
</gene>
<evidence type="ECO:0000313" key="4">
    <source>
        <dbReference type="Proteomes" id="UP000537825"/>
    </source>
</evidence>
<evidence type="ECO:0000259" key="2">
    <source>
        <dbReference type="PROSITE" id="PS50114"/>
    </source>
</evidence>
<reference evidence="3 4" key="1">
    <citation type="submission" date="2020-01" db="EMBL/GenBank/DDBJ databases">
        <title>The draft genome sequence of Corallococcus exiguus DSM 14696.</title>
        <authorList>
            <person name="Zhang X."/>
            <person name="Zhu H."/>
        </authorList>
    </citation>
    <scope>NUCLEOTIDE SEQUENCE [LARGE SCALE GENOMIC DNA]</scope>
    <source>
        <strain evidence="3 4">DSM 14696</strain>
    </source>
</reference>
<dbReference type="GO" id="GO:0043565">
    <property type="term" value="F:sequence-specific DNA binding"/>
    <property type="evidence" value="ECO:0007669"/>
    <property type="project" value="InterPro"/>
</dbReference>
<name>A0A7X4YBA8_9BACT</name>
<keyword evidence="1" id="KW-0472">Membrane</keyword>
<proteinExistence type="predicted"/>
<dbReference type="GO" id="GO:0006355">
    <property type="term" value="P:regulation of DNA-templated transcription"/>
    <property type="evidence" value="ECO:0007669"/>
    <property type="project" value="InterPro"/>
</dbReference>
<organism evidence="3 4">
    <name type="scientific">Corallococcus exiguus</name>
    <dbReference type="NCBI Taxonomy" id="83462"/>
    <lineage>
        <taxon>Bacteria</taxon>
        <taxon>Pseudomonadati</taxon>
        <taxon>Myxococcota</taxon>
        <taxon>Myxococcia</taxon>
        <taxon>Myxococcales</taxon>
        <taxon>Cystobacterineae</taxon>
        <taxon>Myxococcaceae</taxon>
        <taxon>Corallococcus</taxon>
    </lineage>
</organism>
<accession>A0A7X4YBA8</accession>
<evidence type="ECO:0000256" key="1">
    <source>
        <dbReference type="SAM" id="Phobius"/>
    </source>
</evidence>
<dbReference type="InterPro" id="IPR000679">
    <property type="entry name" value="Znf_GATA"/>
</dbReference>
<dbReference type="PROSITE" id="PS50114">
    <property type="entry name" value="GATA_ZN_FINGER_2"/>
    <property type="match status" value="1"/>
</dbReference>
<dbReference type="EMBL" id="JAAAPK010000003">
    <property type="protein sequence ID" value="NBC41182.1"/>
    <property type="molecule type" value="Genomic_DNA"/>
</dbReference>
<dbReference type="Proteomes" id="UP000537825">
    <property type="component" value="Unassembled WGS sequence"/>
</dbReference>
<dbReference type="AlphaFoldDB" id="A0A7X4YBA8"/>
<feature type="domain" description="GATA-type" evidence="2">
    <location>
        <begin position="215"/>
        <end position="245"/>
    </location>
</feature>